<proteinExistence type="predicted"/>
<sequence>MDFHNTHKLMKTKNTLINYVEFKALDLELTKIFYNQCFGWVFTDYGPTYTAFTDSGLEGGFEKTDEDIINGVLIVLYHENLLFIKDKIVEAGGTIVKNIFSFPGGSRFHFSDPSGNELAVWSDK</sequence>
<feature type="domain" description="VOC" evidence="1">
    <location>
        <begin position="16"/>
        <end position="123"/>
    </location>
</feature>
<dbReference type="Gene3D" id="3.10.180.10">
    <property type="entry name" value="2,3-Dihydroxybiphenyl 1,2-Dioxygenase, domain 1"/>
    <property type="match status" value="1"/>
</dbReference>
<dbReference type="Pfam" id="PF00903">
    <property type="entry name" value="Glyoxalase"/>
    <property type="match status" value="1"/>
</dbReference>
<keyword evidence="3" id="KW-1185">Reference proteome</keyword>
<dbReference type="PROSITE" id="PS51819">
    <property type="entry name" value="VOC"/>
    <property type="match status" value="1"/>
</dbReference>
<dbReference type="InterPro" id="IPR037523">
    <property type="entry name" value="VOC_core"/>
</dbReference>
<dbReference type="EMBL" id="OBEH01000002">
    <property type="protein sequence ID" value="SNY99375.1"/>
    <property type="molecule type" value="Genomic_DNA"/>
</dbReference>
<dbReference type="SUPFAM" id="SSF54593">
    <property type="entry name" value="Glyoxalase/Bleomycin resistance protein/Dihydroxybiphenyl dioxygenase"/>
    <property type="match status" value="1"/>
</dbReference>
<name>A0A285MQC5_9FLAO</name>
<dbReference type="AlphaFoldDB" id="A0A285MQC5"/>
<protein>
    <recommendedName>
        <fullName evidence="1">VOC domain-containing protein</fullName>
    </recommendedName>
</protein>
<accession>A0A285MQC5</accession>
<evidence type="ECO:0000259" key="1">
    <source>
        <dbReference type="PROSITE" id="PS51819"/>
    </source>
</evidence>
<dbReference type="InterPro" id="IPR052164">
    <property type="entry name" value="Anthracycline_SecMetBiosynth"/>
</dbReference>
<evidence type="ECO:0000313" key="3">
    <source>
        <dbReference type="Proteomes" id="UP000219048"/>
    </source>
</evidence>
<gene>
    <name evidence="2" type="ORF">SAMN06265377_1180</name>
</gene>
<organism evidence="2 3">
    <name type="scientific">Flagellimonas pacifica</name>
    <dbReference type="NCBI Taxonomy" id="1247520"/>
    <lineage>
        <taxon>Bacteria</taxon>
        <taxon>Pseudomonadati</taxon>
        <taxon>Bacteroidota</taxon>
        <taxon>Flavobacteriia</taxon>
        <taxon>Flavobacteriales</taxon>
        <taxon>Flavobacteriaceae</taxon>
        <taxon>Flagellimonas</taxon>
    </lineage>
</organism>
<evidence type="ECO:0000313" key="2">
    <source>
        <dbReference type="EMBL" id="SNY99375.1"/>
    </source>
</evidence>
<dbReference type="CDD" id="cd07247">
    <property type="entry name" value="SgaA_N_like"/>
    <property type="match status" value="1"/>
</dbReference>
<dbReference type="InterPro" id="IPR029068">
    <property type="entry name" value="Glyas_Bleomycin-R_OHBP_Dase"/>
</dbReference>
<dbReference type="PANTHER" id="PTHR33993">
    <property type="entry name" value="GLYOXALASE-RELATED"/>
    <property type="match status" value="1"/>
</dbReference>
<reference evidence="3" key="1">
    <citation type="submission" date="2017-09" db="EMBL/GenBank/DDBJ databases">
        <authorList>
            <person name="Varghese N."/>
            <person name="Submissions S."/>
        </authorList>
    </citation>
    <scope>NUCLEOTIDE SEQUENCE [LARGE SCALE GENOMIC DNA]</scope>
    <source>
        <strain evidence="3">DSM 25885</strain>
    </source>
</reference>
<dbReference type="InterPro" id="IPR004360">
    <property type="entry name" value="Glyas_Fos-R_dOase_dom"/>
</dbReference>
<dbReference type="PANTHER" id="PTHR33993:SF1">
    <property type="entry name" value="GLYOXALASE FAMILY PROTEIN"/>
    <property type="match status" value="1"/>
</dbReference>
<dbReference type="Proteomes" id="UP000219048">
    <property type="component" value="Unassembled WGS sequence"/>
</dbReference>